<organism evidence="2 3">
    <name type="scientific">Exercitatus varius</name>
    <dbReference type="NCBI Taxonomy" id="67857"/>
    <lineage>
        <taxon>Bacteria</taxon>
        <taxon>Pseudomonadati</taxon>
        <taxon>Pseudomonadota</taxon>
        <taxon>Gammaproteobacteria</taxon>
        <taxon>Pasteurellales</taxon>
        <taxon>Pasteurellaceae</taxon>
        <taxon>Exercitatus</taxon>
    </lineage>
</organism>
<reference evidence="2" key="1">
    <citation type="submission" date="2023-03" db="EMBL/GenBank/DDBJ databases">
        <title>Classification of Bisgaard taxon 6 and taxon 10 as Exercitatus varius gen. nov., spec. nov.</title>
        <authorList>
            <person name="Christensen H."/>
        </authorList>
    </citation>
    <scope>NUCLEOTIDE SEQUENCE</scope>
    <source>
        <strain evidence="2">86116</strain>
    </source>
</reference>
<comment type="caution">
    <text evidence="2">The sequence shown here is derived from an EMBL/GenBank/DDBJ whole genome shotgun (WGS) entry which is preliminary data.</text>
</comment>
<dbReference type="RefSeq" id="WP_317476553.1">
    <property type="nucleotide sequence ID" value="NZ_JARQTW010000002.1"/>
</dbReference>
<dbReference type="Gene3D" id="3.10.310.50">
    <property type="match status" value="1"/>
</dbReference>
<gene>
    <name evidence="2" type="ORF">P7M15_01835</name>
</gene>
<dbReference type="PANTHER" id="PTHR30373">
    <property type="entry name" value="UPF0603 PROTEIN YGCG"/>
    <property type="match status" value="1"/>
</dbReference>
<evidence type="ECO:0000313" key="2">
    <source>
        <dbReference type="EMBL" id="MDG2949268.1"/>
    </source>
</evidence>
<feature type="domain" description="TPM" evidence="1">
    <location>
        <begin position="10"/>
        <end position="121"/>
    </location>
</feature>
<dbReference type="EMBL" id="JARQTW010000002">
    <property type="protein sequence ID" value="MDG2949268.1"/>
    <property type="molecule type" value="Genomic_DNA"/>
</dbReference>
<proteinExistence type="predicted"/>
<dbReference type="InterPro" id="IPR007621">
    <property type="entry name" value="TPM_dom"/>
</dbReference>
<sequence>MSLFSRIPFDKQLIERAIAKLEQQTSAELRVYIERYLKNMPVLDRTLQVFGELEMGKTQARNAVLIYIAHKDRQCAVIGDIGIHQFVGNEFWQQTTDAMIARFKQDNYTDGVVEAIQKIAKELAAHYPNRPDDVNELPNEVIIHE</sequence>
<accession>A0AAW6Q706</accession>
<evidence type="ECO:0000313" key="3">
    <source>
        <dbReference type="Proteomes" id="UP001214976"/>
    </source>
</evidence>
<dbReference type="AlphaFoldDB" id="A0AAW6Q706"/>
<dbReference type="PANTHER" id="PTHR30373:SF8">
    <property type="entry name" value="BLL7265 PROTEIN"/>
    <property type="match status" value="1"/>
</dbReference>
<name>A0AAW6Q706_9PAST</name>
<evidence type="ECO:0000259" key="1">
    <source>
        <dbReference type="Pfam" id="PF04536"/>
    </source>
</evidence>
<dbReference type="Proteomes" id="UP001214976">
    <property type="component" value="Unassembled WGS sequence"/>
</dbReference>
<dbReference type="Pfam" id="PF04536">
    <property type="entry name" value="TPM_phosphatase"/>
    <property type="match status" value="1"/>
</dbReference>
<protein>
    <submittedName>
        <fullName evidence="2">TPM domain-containing protein</fullName>
    </submittedName>
</protein>